<sequence>MVRAATLATPFSRQAAAAGVALPADVRLMQATANTVLALVVVGLLAAGLQRLARAPLFDIRAIRIEGDVARNSESTIRANAAPRLAGSFLTLDLQQARAAFEAVPWVRHAVVQRVWPGRLAVRLEEHRPAALWLGTDGNDRLVNSHGEVFEANIGDVEDDSLPRLQGPEGSAPAMLAMLQRLAPVFSAQQRNLRDGDLAQLELSDRGSWRATLDKGAVIELGRGTEDEVIARTQRFVQTLPRVEARYQRPLESADLRHLDGFAVRLKGVSTSEPVPPARKK</sequence>
<dbReference type="Pfam" id="PF03799">
    <property type="entry name" value="FtsQ_DivIB_C"/>
    <property type="match status" value="1"/>
</dbReference>
<dbReference type="Gene3D" id="3.40.50.11690">
    <property type="entry name" value="Cell division protein FtsQ/DivIB"/>
    <property type="match status" value="1"/>
</dbReference>
<dbReference type="RefSeq" id="WP_137733822.1">
    <property type="nucleotide sequence ID" value="NZ_BJCL01000008.1"/>
</dbReference>
<dbReference type="PROSITE" id="PS51779">
    <property type="entry name" value="POTRA"/>
    <property type="match status" value="1"/>
</dbReference>
<comment type="subunit">
    <text evidence="9">Part of a complex composed of FtsB, FtsL and FtsQ.</text>
</comment>
<dbReference type="PANTHER" id="PTHR35851:SF1">
    <property type="entry name" value="CELL DIVISION PROTEIN FTSQ"/>
    <property type="match status" value="1"/>
</dbReference>
<keyword evidence="2 9" id="KW-1003">Cell membrane</keyword>
<keyword evidence="12" id="KW-1185">Reference proteome</keyword>
<evidence type="ECO:0000313" key="12">
    <source>
        <dbReference type="Proteomes" id="UP000301751"/>
    </source>
</evidence>
<dbReference type="InterPro" id="IPR005548">
    <property type="entry name" value="Cell_div_FtsQ/DivIB_C"/>
</dbReference>
<dbReference type="Gene3D" id="3.10.20.310">
    <property type="entry name" value="membrane protein fhac"/>
    <property type="match status" value="1"/>
</dbReference>
<evidence type="ECO:0000256" key="6">
    <source>
        <dbReference type="ARBA" id="ARBA00022989"/>
    </source>
</evidence>
<dbReference type="InterPro" id="IPR034746">
    <property type="entry name" value="POTRA"/>
</dbReference>
<dbReference type="Pfam" id="PF08478">
    <property type="entry name" value="POTRA_1"/>
    <property type="match status" value="1"/>
</dbReference>
<evidence type="ECO:0000256" key="5">
    <source>
        <dbReference type="ARBA" id="ARBA00022692"/>
    </source>
</evidence>
<dbReference type="OrthoDB" id="9790370at2"/>
<evidence type="ECO:0000256" key="9">
    <source>
        <dbReference type="HAMAP-Rule" id="MF_00911"/>
    </source>
</evidence>
<evidence type="ECO:0000256" key="8">
    <source>
        <dbReference type="ARBA" id="ARBA00023306"/>
    </source>
</evidence>
<evidence type="ECO:0000313" key="11">
    <source>
        <dbReference type="EMBL" id="GCL64086.1"/>
    </source>
</evidence>
<keyword evidence="8 9" id="KW-0131">Cell cycle</keyword>
<evidence type="ECO:0000256" key="4">
    <source>
        <dbReference type="ARBA" id="ARBA00022618"/>
    </source>
</evidence>
<gene>
    <name evidence="9 11" type="primary">ftsQ</name>
    <name evidence="11" type="ORF">AQPW35_31670</name>
</gene>
<dbReference type="InterPro" id="IPR045335">
    <property type="entry name" value="FtsQ_C_sf"/>
</dbReference>
<keyword evidence="5 9" id="KW-0812">Transmembrane</keyword>
<keyword evidence="6 9" id="KW-1133">Transmembrane helix</keyword>
<evidence type="ECO:0000256" key="3">
    <source>
        <dbReference type="ARBA" id="ARBA00022519"/>
    </source>
</evidence>
<comment type="subcellular location">
    <subcellularLocation>
        <location evidence="9">Cell inner membrane</location>
        <topology evidence="9">Single-pass type II membrane protein</topology>
    </subcellularLocation>
    <subcellularLocation>
        <location evidence="1">Membrane</location>
    </subcellularLocation>
    <text evidence="9">Localizes to the division septum.</text>
</comment>
<keyword evidence="7 9" id="KW-0472">Membrane</keyword>
<dbReference type="GO" id="GO:0043093">
    <property type="term" value="P:FtsZ-dependent cytokinesis"/>
    <property type="evidence" value="ECO:0007669"/>
    <property type="project" value="UniProtKB-UniRule"/>
</dbReference>
<dbReference type="InterPro" id="IPR026579">
    <property type="entry name" value="FtsQ"/>
</dbReference>
<organism evidence="11 12">
    <name type="scientific">Pseudaquabacterium pictum</name>
    <dbReference type="NCBI Taxonomy" id="2315236"/>
    <lineage>
        <taxon>Bacteria</taxon>
        <taxon>Pseudomonadati</taxon>
        <taxon>Pseudomonadota</taxon>
        <taxon>Betaproteobacteria</taxon>
        <taxon>Burkholderiales</taxon>
        <taxon>Sphaerotilaceae</taxon>
        <taxon>Pseudaquabacterium</taxon>
    </lineage>
</organism>
<proteinExistence type="inferred from homology"/>
<evidence type="ECO:0000256" key="2">
    <source>
        <dbReference type="ARBA" id="ARBA00022475"/>
    </source>
</evidence>
<accession>A0A480ASZ4</accession>
<evidence type="ECO:0000256" key="1">
    <source>
        <dbReference type="ARBA" id="ARBA00004370"/>
    </source>
</evidence>
<evidence type="ECO:0000256" key="7">
    <source>
        <dbReference type="ARBA" id="ARBA00023136"/>
    </source>
</evidence>
<feature type="domain" description="POTRA" evidence="10">
    <location>
        <begin position="58"/>
        <end position="127"/>
    </location>
</feature>
<protein>
    <recommendedName>
        <fullName evidence="9">Cell division protein FtsQ</fullName>
    </recommendedName>
</protein>
<dbReference type="InterPro" id="IPR013685">
    <property type="entry name" value="POTRA_FtsQ_type"/>
</dbReference>
<evidence type="ECO:0000259" key="10">
    <source>
        <dbReference type="PROSITE" id="PS51779"/>
    </source>
</evidence>
<keyword evidence="4 9" id="KW-0132">Cell division</keyword>
<dbReference type="AlphaFoldDB" id="A0A480ASZ4"/>
<dbReference type="PANTHER" id="PTHR35851">
    <property type="entry name" value="CELL DIVISION PROTEIN FTSQ"/>
    <property type="match status" value="1"/>
</dbReference>
<dbReference type="EMBL" id="BJCL01000008">
    <property type="protein sequence ID" value="GCL64086.1"/>
    <property type="molecule type" value="Genomic_DNA"/>
</dbReference>
<reference evidence="12" key="1">
    <citation type="submission" date="2019-03" db="EMBL/GenBank/DDBJ databases">
        <title>Aquabacterium pictum sp.nov., the first bacteriochlorophyll a-containing freshwater bacterium in the genus Aquabacterium of the class Betaproteobacteria.</title>
        <authorList>
            <person name="Hirose S."/>
            <person name="Tank M."/>
            <person name="Hara E."/>
            <person name="Tamaki H."/>
            <person name="Takaichi S."/>
            <person name="Haruta S."/>
            <person name="Hanada S."/>
        </authorList>
    </citation>
    <scope>NUCLEOTIDE SEQUENCE [LARGE SCALE GENOMIC DNA]</scope>
    <source>
        <strain evidence="12">W35</strain>
    </source>
</reference>
<comment type="caution">
    <text evidence="11">The sequence shown here is derived from an EMBL/GenBank/DDBJ whole genome shotgun (WGS) entry which is preliminary data.</text>
</comment>
<dbReference type="GO" id="GO:0032153">
    <property type="term" value="C:cell division site"/>
    <property type="evidence" value="ECO:0007669"/>
    <property type="project" value="UniProtKB-UniRule"/>
</dbReference>
<keyword evidence="3 9" id="KW-0997">Cell inner membrane</keyword>
<dbReference type="Proteomes" id="UP000301751">
    <property type="component" value="Unassembled WGS sequence"/>
</dbReference>
<comment type="function">
    <text evidence="9">Essential cell division protein. May link together the upstream cell division proteins, which are predominantly cytoplasmic, with the downstream cell division proteins, which are predominantly periplasmic. May control correct divisome assembly.</text>
</comment>
<name>A0A480ASZ4_9BURK</name>
<dbReference type="GO" id="GO:0005886">
    <property type="term" value="C:plasma membrane"/>
    <property type="evidence" value="ECO:0007669"/>
    <property type="project" value="UniProtKB-SubCell"/>
</dbReference>
<dbReference type="HAMAP" id="MF_00911">
    <property type="entry name" value="FtsQ_subfam"/>
    <property type="match status" value="1"/>
</dbReference>
<dbReference type="GO" id="GO:0090529">
    <property type="term" value="P:cell septum assembly"/>
    <property type="evidence" value="ECO:0007669"/>
    <property type="project" value="InterPro"/>
</dbReference>
<comment type="similarity">
    <text evidence="9">Belongs to the FtsQ/DivIB family. FtsQ subfamily.</text>
</comment>